<feature type="transmembrane region" description="Helical" evidence="2">
    <location>
        <begin position="268"/>
        <end position="291"/>
    </location>
</feature>
<protein>
    <recommendedName>
        <fullName evidence="7">Nonselective cation channel</fullName>
    </recommendedName>
</protein>
<keyword evidence="2" id="KW-0812">Transmembrane</keyword>
<dbReference type="Proteomes" id="UP000838763">
    <property type="component" value="Unassembled WGS sequence"/>
</dbReference>
<accession>A0A9P1H6W3</accession>
<evidence type="ECO:0000313" key="5">
    <source>
        <dbReference type="EMBL" id="CAI4216653.1"/>
    </source>
</evidence>
<feature type="region of interest" description="Disordered" evidence="1">
    <location>
        <begin position="605"/>
        <end position="638"/>
    </location>
</feature>
<dbReference type="EMBL" id="CALLCH030000015">
    <property type="protein sequence ID" value="CAI4216653.1"/>
    <property type="molecule type" value="Genomic_DNA"/>
</dbReference>
<keyword evidence="2" id="KW-1133">Transmembrane helix</keyword>
<feature type="transmembrane region" description="Helical" evidence="2">
    <location>
        <begin position="238"/>
        <end position="256"/>
    </location>
</feature>
<feature type="domain" description="YVC1 N-terminal linker helical" evidence="3">
    <location>
        <begin position="57"/>
        <end position="149"/>
    </location>
</feature>
<proteinExistence type="predicted"/>
<dbReference type="InterPro" id="IPR052971">
    <property type="entry name" value="TRP_calcium_channel"/>
</dbReference>
<comment type="caution">
    <text evidence="5">The sequence shown here is derived from an EMBL/GenBank/DDBJ whole genome shotgun (WGS) entry which is preliminary data.</text>
</comment>
<feature type="transmembrane region" description="Helical" evidence="2">
    <location>
        <begin position="425"/>
        <end position="450"/>
    </location>
</feature>
<dbReference type="InterPro" id="IPR056336">
    <property type="entry name" value="YVC1_C"/>
</dbReference>
<keyword evidence="6" id="KW-1185">Reference proteome</keyword>
<feature type="domain" description="Calcium channel YVC1-like C-terminal transmembrane" evidence="4">
    <location>
        <begin position="245"/>
        <end position="541"/>
    </location>
</feature>
<evidence type="ECO:0000259" key="3">
    <source>
        <dbReference type="Pfam" id="PF23190"/>
    </source>
</evidence>
<keyword evidence="2" id="KW-0472">Membrane</keyword>
<name>A0A9P1H6W3_9PEZI</name>
<evidence type="ECO:0000313" key="6">
    <source>
        <dbReference type="Proteomes" id="UP000838763"/>
    </source>
</evidence>
<dbReference type="Pfam" id="PF23317">
    <property type="entry name" value="YVC1_C"/>
    <property type="match status" value="1"/>
</dbReference>
<evidence type="ECO:0000259" key="4">
    <source>
        <dbReference type="Pfam" id="PF23317"/>
    </source>
</evidence>
<sequence>MGGSGSIIVELQIINDLGERQPLIRRSFRDQDPSQPNPPLYSCVSNPHSHLPVYTNIHRIRRDIISVVEDYLSQSQLNDVRINITVVRPIVDKLYELGDISIVYCLLVNRAQFLHEQSHLSNRQNVNFSRATLCELIATRILRRFSEDHHGDDENERLLVLSHILVAGFEPFQNAPESLDPLSKVTDAIYRGKVIYTPSGLLDLIPDHYKQKPISIYDPRGAPLLNQYRLIVPRTRNILEVIQYITLIVLYVAFMTENDPSRVTTIEICFLVYAFGWSLEQFATILGHGWHVYTQNLWSFLDVGFIAIFGSYLTLRTYGWYSHDPEPGRQAIDVMALAAPVVVPRLAFNLLSDSMVFLSLRAMMGDFAILTALSAWCFAGFLISLQWLHPDPGTHDPLTTGKWMLWIWFGLDGTGIQRSTEFHWLLGPCLMIAFSFLGNTLFLTILVSILSNTFAAIARDAAAEIQFRKAVVTLEGVKSDAIFAYQPPFNILAVFVFVPLKFIVSPRWFHKIHVATVRLVNLPILLAIALMERRVLRTPTFGSSAPQASMRRLSPSSQWFWRRWNIASRQDIRAVFDMPPPDTVEEAIAADDELTHHLLLRQYTQQHPDPRRKLRRRDSTYPGLAPNMRGSVEDSEEALDISDMDTRLDALEATTARIERLLERLCAQEEKRGG</sequence>
<dbReference type="InterPro" id="IPR056337">
    <property type="entry name" value="LHD_YVC1"/>
</dbReference>
<feature type="transmembrane region" description="Helical" evidence="2">
    <location>
        <begin position="297"/>
        <end position="315"/>
    </location>
</feature>
<feature type="transmembrane region" description="Helical" evidence="2">
    <location>
        <begin position="512"/>
        <end position="531"/>
    </location>
</feature>
<gene>
    <name evidence="5" type="ORF">PPNO1_LOCUS6304</name>
</gene>
<organism evidence="5 6">
    <name type="scientific">Parascedosporium putredinis</name>
    <dbReference type="NCBI Taxonomy" id="1442378"/>
    <lineage>
        <taxon>Eukaryota</taxon>
        <taxon>Fungi</taxon>
        <taxon>Dikarya</taxon>
        <taxon>Ascomycota</taxon>
        <taxon>Pezizomycotina</taxon>
        <taxon>Sordariomycetes</taxon>
        <taxon>Hypocreomycetidae</taxon>
        <taxon>Microascales</taxon>
        <taxon>Microascaceae</taxon>
        <taxon>Parascedosporium</taxon>
    </lineage>
</organism>
<dbReference type="AlphaFoldDB" id="A0A9P1H6W3"/>
<evidence type="ECO:0000256" key="2">
    <source>
        <dbReference type="SAM" id="Phobius"/>
    </source>
</evidence>
<feature type="transmembrane region" description="Helical" evidence="2">
    <location>
        <begin position="488"/>
        <end position="506"/>
    </location>
</feature>
<evidence type="ECO:0008006" key="7">
    <source>
        <dbReference type="Google" id="ProtNLM"/>
    </source>
</evidence>
<dbReference type="PANTHER" id="PTHR35859">
    <property type="entry name" value="NONSELECTIVE CATION CHANNEL PROTEIN"/>
    <property type="match status" value="1"/>
</dbReference>
<dbReference type="PANTHER" id="PTHR35859:SF1">
    <property type="entry name" value="NONSELECTIVE CATION CHANNEL PROTEIN"/>
    <property type="match status" value="1"/>
</dbReference>
<reference evidence="5" key="1">
    <citation type="submission" date="2022-11" db="EMBL/GenBank/DDBJ databases">
        <authorList>
            <person name="Scott C."/>
            <person name="Bruce N."/>
        </authorList>
    </citation>
    <scope>NUCLEOTIDE SEQUENCE</scope>
</reference>
<dbReference type="Pfam" id="PF23190">
    <property type="entry name" value="LHD_TRPY1"/>
    <property type="match status" value="1"/>
</dbReference>
<evidence type="ECO:0000256" key="1">
    <source>
        <dbReference type="SAM" id="MobiDB-lite"/>
    </source>
</evidence>
<feature type="transmembrane region" description="Helical" evidence="2">
    <location>
        <begin position="367"/>
        <end position="388"/>
    </location>
</feature>
<dbReference type="OrthoDB" id="2373987at2759"/>